<sequence>MKNTFTVTDFAFLEEMMMLTMEAKQKETEDKEKELKELKDLKDLAGGKLKDKDKDKSGFAAPITNPTAAANPALRSIYPILITTSIIPTPTANKLLQNLIHSTFHLLPATFPISPYIPTLQHEAPPDTVHRNIHSFSLHTPTGHNSSEQDQNIQLIETSSNSTSWVLLAVEFVSVGFWGPSCGSAAADDASAINQCEQLSIRSSWIFGIEKEKEMKEKKIKN</sequence>
<proteinExistence type="predicted"/>
<feature type="region of interest" description="Disordered" evidence="1">
    <location>
        <begin position="24"/>
        <end position="65"/>
    </location>
</feature>
<evidence type="ECO:0000313" key="2">
    <source>
        <dbReference type="EMBL" id="KAA6403433.1"/>
    </source>
</evidence>
<comment type="caution">
    <text evidence="2">The sequence shown here is derived from an EMBL/GenBank/DDBJ whole genome shotgun (WGS) entry which is preliminary data.</text>
</comment>
<dbReference type="EMBL" id="SNRW01000101">
    <property type="protein sequence ID" value="KAA6403433.1"/>
    <property type="molecule type" value="Genomic_DNA"/>
</dbReference>
<accession>A0A5J4X8P5</accession>
<gene>
    <name evidence="2" type="ORF">EZS28_001043</name>
</gene>
<protein>
    <submittedName>
        <fullName evidence="2">Uncharacterized protein</fullName>
    </submittedName>
</protein>
<dbReference type="AlphaFoldDB" id="A0A5J4X8P5"/>
<feature type="compositionally biased region" description="Basic and acidic residues" evidence="1">
    <location>
        <begin position="24"/>
        <end position="57"/>
    </location>
</feature>
<evidence type="ECO:0000313" key="3">
    <source>
        <dbReference type="Proteomes" id="UP000324800"/>
    </source>
</evidence>
<organism evidence="2 3">
    <name type="scientific">Streblomastix strix</name>
    <dbReference type="NCBI Taxonomy" id="222440"/>
    <lineage>
        <taxon>Eukaryota</taxon>
        <taxon>Metamonada</taxon>
        <taxon>Preaxostyla</taxon>
        <taxon>Oxymonadida</taxon>
        <taxon>Streblomastigidae</taxon>
        <taxon>Streblomastix</taxon>
    </lineage>
</organism>
<dbReference type="Proteomes" id="UP000324800">
    <property type="component" value="Unassembled WGS sequence"/>
</dbReference>
<reference evidence="2 3" key="1">
    <citation type="submission" date="2019-03" db="EMBL/GenBank/DDBJ databases">
        <title>Single cell metagenomics reveals metabolic interactions within the superorganism composed of flagellate Streblomastix strix and complex community of Bacteroidetes bacteria on its surface.</title>
        <authorList>
            <person name="Treitli S.C."/>
            <person name="Kolisko M."/>
            <person name="Husnik F."/>
            <person name="Keeling P."/>
            <person name="Hampl V."/>
        </authorList>
    </citation>
    <scope>NUCLEOTIDE SEQUENCE [LARGE SCALE GENOMIC DNA]</scope>
    <source>
        <strain evidence="2">ST1C</strain>
    </source>
</reference>
<name>A0A5J4X8P5_9EUKA</name>
<evidence type="ECO:0000256" key="1">
    <source>
        <dbReference type="SAM" id="MobiDB-lite"/>
    </source>
</evidence>